<reference evidence="3" key="1">
    <citation type="submission" date="2016-11" db="EMBL/GenBank/DDBJ databases">
        <authorList>
            <person name="Varghese N."/>
            <person name="Submissions S."/>
        </authorList>
    </citation>
    <scope>NUCLEOTIDE SEQUENCE [LARGE SCALE GENOMIC DNA]</scope>
    <source>
        <strain evidence="3">DSM 16990</strain>
    </source>
</reference>
<dbReference type="EMBL" id="FQUQ01000006">
    <property type="protein sequence ID" value="SHG56702.1"/>
    <property type="molecule type" value="Genomic_DNA"/>
</dbReference>
<gene>
    <name evidence="2" type="ORF">SAMN04488522_106106</name>
</gene>
<dbReference type="InterPro" id="IPR000073">
    <property type="entry name" value="AB_hydrolase_1"/>
</dbReference>
<dbReference type="InterPro" id="IPR052897">
    <property type="entry name" value="Sec-Metab_Biosynth_Hydrolase"/>
</dbReference>
<sequence length="238" mass="26400">MKTKNLTIVLVHGAWSDGSNWRHIIPLLHKEGYKVRSVQNPLTSLEDDIQTTNDLIDAQDGKVLLVGHSYGGAVISGAGNNDKVVGMVYVAAFAPDKGESLGSISAEKIEQPSGRTSIYPDSKGFLWIKYDEHHKSFCQDLDETNALVASLAQKPIHSKCFVGIMGDPAWRNKPTWYQVSSNDQMILPETQREMAERMKPKKIIYLEASHFSLASKPQEVAQLILEAAKSSEISNLHR</sequence>
<proteinExistence type="predicted"/>
<dbReference type="PANTHER" id="PTHR37017:SF11">
    <property type="entry name" value="ESTERASE_LIPASE_THIOESTERASE DOMAIN-CONTAINING PROTEIN"/>
    <property type="match status" value="1"/>
</dbReference>
<keyword evidence="3" id="KW-1185">Reference proteome</keyword>
<dbReference type="SUPFAM" id="SSF53474">
    <property type="entry name" value="alpha/beta-Hydrolases"/>
    <property type="match status" value="1"/>
</dbReference>
<dbReference type="Proteomes" id="UP000184287">
    <property type="component" value="Unassembled WGS sequence"/>
</dbReference>
<evidence type="ECO:0000259" key="1">
    <source>
        <dbReference type="Pfam" id="PF12697"/>
    </source>
</evidence>
<evidence type="ECO:0000313" key="3">
    <source>
        <dbReference type="Proteomes" id="UP000184287"/>
    </source>
</evidence>
<dbReference type="AlphaFoldDB" id="A0A1M5KV24"/>
<protein>
    <submittedName>
        <fullName evidence="2">Pimeloyl-ACP methyl ester carboxylesterase</fullName>
    </submittedName>
</protein>
<dbReference type="Gene3D" id="3.40.50.1820">
    <property type="entry name" value="alpha/beta hydrolase"/>
    <property type="match status" value="1"/>
</dbReference>
<dbReference type="Pfam" id="PF12697">
    <property type="entry name" value="Abhydrolase_6"/>
    <property type="match status" value="1"/>
</dbReference>
<dbReference type="STRING" id="288992.SAMN04488522_106106"/>
<organism evidence="2 3">
    <name type="scientific">Pedobacter caeni</name>
    <dbReference type="NCBI Taxonomy" id="288992"/>
    <lineage>
        <taxon>Bacteria</taxon>
        <taxon>Pseudomonadati</taxon>
        <taxon>Bacteroidota</taxon>
        <taxon>Sphingobacteriia</taxon>
        <taxon>Sphingobacteriales</taxon>
        <taxon>Sphingobacteriaceae</taxon>
        <taxon>Pedobacter</taxon>
    </lineage>
</organism>
<dbReference type="PANTHER" id="PTHR37017">
    <property type="entry name" value="AB HYDROLASE-1 DOMAIN-CONTAINING PROTEIN-RELATED"/>
    <property type="match status" value="1"/>
</dbReference>
<name>A0A1M5KV24_9SPHI</name>
<dbReference type="InterPro" id="IPR029058">
    <property type="entry name" value="AB_hydrolase_fold"/>
</dbReference>
<feature type="domain" description="AB hydrolase-1" evidence="1">
    <location>
        <begin position="8"/>
        <end position="222"/>
    </location>
</feature>
<evidence type="ECO:0000313" key="2">
    <source>
        <dbReference type="EMBL" id="SHG56702.1"/>
    </source>
</evidence>
<accession>A0A1M5KV24</accession>
<dbReference type="RefSeq" id="WP_073236023.1">
    <property type="nucleotide sequence ID" value="NZ_FQUQ01000006.1"/>
</dbReference>
<dbReference type="OrthoDB" id="9814966at2"/>